<protein>
    <submittedName>
        <fullName evidence="3">NTP transferase domain-containing protein</fullName>
    </submittedName>
</protein>
<organism evidence="3 4">
    <name type="scientific">Stagnihabitans tardus</name>
    <dbReference type="NCBI Taxonomy" id="2699202"/>
    <lineage>
        <taxon>Bacteria</taxon>
        <taxon>Pseudomonadati</taxon>
        <taxon>Pseudomonadota</taxon>
        <taxon>Alphaproteobacteria</taxon>
        <taxon>Rhodobacterales</taxon>
        <taxon>Paracoccaceae</taxon>
        <taxon>Stagnihabitans</taxon>
    </lineage>
</organism>
<gene>
    <name evidence="3" type="ORF">GV832_19345</name>
</gene>
<dbReference type="PANTHER" id="PTHR43777">
    <property type="entry name" value="MOLYBDENUM COFACTOR CYTIDYLYLTRANSFERASE"/>
    <property type="match status" value="1"/>
</dbReference>
<dbReference type="Gene3D" id="3.90.550.10">
    <property type="entry name" value="Spore Coat Polysaccharide Biosynthesis Protein SpsA, Chain A"/>
    <property type="match status" value="1"/>
</dbReference>
<dbReference type="CDD" id="cd04182">
    <property type="entry name" value="GT_2_like_f"/>
    <property type="match status" value="1"/>
</dbReference>
<proteinExistence type="predicted"/>
<name>A0AAE5BX98_9RHOB</name>
<evidence type="ECO:0000313" key="4">
    <source>
        <dbReference type="Proteomes" id="UP001193501"/>
    </source>
</evidence>
<dbReference type="InterPro" id="IPR029044">
    <property type="entry name" value="Nucleotide-diphossugar_trans"/>
</dbReference>
<keyword evidence="4" id="KW-1185">Reference proteome</keyword>
<keyword evidence="3" id="KW-0808">Transferase</keyword>
<dbReference type="GO" id="GO:0016779">
    <property type="term" value="F:nucleotidyltransferase activity"/>
    <property type="evidence" value="ECO:0007669"/>
    <property type="project" value="UniProtKB-ARBA"/>
</dbReference>
<sequence length="193" mass="20925">MDILIPAAGRSSRMRGEDKLALEIDGIPLLRRTVLTAQVMRMDIIVTLRVNDPRRALIADLDVEIREVPDADEGLAASLRKGAEGAGALMVLPADMPDITRHDLMTMRAQMHLHATRILRACASDGTPGHPVAFPAFLRPEFQALRGDTGARPILQAHAERVLDVLLPGHHATTDLDTPEAWAAWRASQSGAG</sequence>
<accession>A0AAE5BX98</accession>
<dbReference type="Pfam" id="PF12804">
    <property type="entry name" value="NTP_transf_3"/>
    <property type="match status" value="1"/>
</dbReference>
<feature type="domain" description="MobA-like NTP transferase" evidence="2">
    <location>
        <begin position="4"/>
        <end position="160"/>
    </location>
</feature>
<dbReference type="Proteomes" id="UP001193501">
    <property type="component" value="Unassembled WGS sequence"/>
</dbReference>
<dbReference type="RefSeq" id="WP_168776544.1">
    <property type="nucleotide sequence ID" value="NZ_JAABNR010000032.1"/>
</dbReference>
<evidence type="ECO:0000259" key="2">
    <source>
        <dbReference type="Pfam" id="PF12804"/>
    </source>
</evidence>
<dbReference type="EMBL" id="JAABNR010000032">
    <property type="protein sequence ID" value="NBZ89749.1"/>
    <property type="molecule type" value="Genomic_DNA"/>
</dbReference>
<evidence type="ECO:0000313" key="3">
    <source>
        <dbReference type="EMBL" id="NBZ89749.1"/>
    </source>
</evidence>
<comment type="caution">
    <text evidence="3">The sequence shown here is derived from an EMBL/GenBank/DDBJ whole genome shotgun (WGS) entry which is preliminary data.</text>
</comment>
<dbReference type="AlphaFoldDB" id="A0AAE5BX98"/>
<dbReference type="InterPro" id="IPR025877">
    <property type="entry name" value="MobA-like_NTP_Trfase"/>
</dbReference>
<keyword evidence="1" id="KW-0460">Magnesium</keyword>
<reference evidence="3" key="1">
    <citation type="submission" date="2020-01" db="EMBL/GenBank/DDBJ databases">
        <authorList>
            <person name="Chen W.-M."/>
        </authorList>
    </citation>
    <scope>NUCLEOTIDE SEQUENCE</scope>
    <source>
        <strain evidence="3">CYK-10</strain>
    </source>
</reference>
<evidence type="ECO:0000256" key="1">
    <source>
        <dbReference type="ARBA" id="ARBA00022842"/>
    </source>
</evidence>
<dbReference type="PANTHER" id="PTHR43777:SF1">
    <property type="entry name" value="MOLYBDENUM COFACTOR CYTIDYLYLTRANSFERASE"/>
    <property type="match status" value="1"/>
</dbReference>
<dbReference type="SUPFAM" id="SSF53448">
    <property type="entry name" value="Nucleotide-diphospho-sugar transferases"/>
    <property type="match status" value="1"/>
</dbReference>